<evidence type="ECO:0000313" key="10">
    <source>
        <dbReference type="EMBL" id="MCO6419518.1"/>
    </source>
</evidence>
<dbReference type="Gene3D" id="3.40.50.850">
    <property type="entry name" value="Isochorismatase-like"/>
    <property type="match status" value="1"/>
</dbReference>
<evidence type="ECO:0000313" key="11">
    <source>
        <dbReference type="Proteomes" id="UP001523392"/>
    </source>
</evidence>
<dbReference type="InterPro" id="IPR006311">
    <property type="entry name" value="TAT_signal"/>
</dbReference>
<evidence type="ECO:0000256" key="6">
    <source>
        <dbReference type="ARBA" id="ARBA00039017"/>
    </source>
</evidence>
<dbReference type="InterPro" id="IPR036380">
    <property type="entry name" value="Isochorismatase-like_sf"/>
</dbReference>
<name>A0ABT1DC54_9PROT</name>
<dbReference type="InterPro" id="IPR052347">
    <property type="entry name" value="Isochorismatase_Nicotinamidase"/>
</dbReference>
<feature type="domain" description="Isochorismatase-like" evidence="9">
    <location>
        <begin position="39"/>
        <end position="209"/>
    </location>
</feature>
<dbReference type="RefSeq" id="WP_252956209.1">
    <property type="nucleotide sequence ID" value="NZ_JAFIRR010000200.1"/>
</dbReference>
<evidence type="ECO:0000259" key="9">
    <source>
        <dbReference type="Pfam" id="PF00857"/>
    </source>
</evidence>
<sequence length="229" mass="24532">MSLSRRSALATLPALAAGKAGAQTMANARIDQATDMLGIVDVQPDFMPGGRLAVAGGDQVVPVINKLLEGRFRHAFATQDWHPAGHSSFASSHPGKQPFETTQMPYGPQTLWPDHCIQGSAGAELHKELAQARIELIVRKGFRPEIDSYSAFFENDRSTTTGLHGWLQARGVKRIFLAGLATDYCVAYSAEDAAKLGYQVVVIEDGCRGIGLPAEGGTTIDAAKRRLTA</sequence>
<accession>A0ABT1DC54</accession>
<evidence type="ECO:0000256" key="8">
    <source>
        <dbReference type="SAM" id="SignalP"/>
    </source>
</evidence>
<keyword evidence="2" id="KW-0662">Pyridine nucleotide biosynthesis</keyword>
<comment type="similarity">
    <text evidence="1">Belongs to the isochorismatase family.</text>
</comment>
<keyword evidence="11" id="KW-1185">Reference proteome</keyword>
<dbReference type="Pfam" id="PF00857">
    <property type="entry name" value="Isochorismatase"/>
    <property type="match status" value="1"/>
</dbReference>
<dbReference type="EC" id="3.5.1.19" evidence="6"/>
<evidence type="ECO:0000256" key="1">
    <source>
        <dbReference type="ARBA" id="ARBA00006336"/>
    </source>
</evidence>
<feature type="non-terminal residue" evidence="10">
    <location>
        <position position="229"/>
    </location>
</feature>
<organism evidence="10 11">
    <name type="scientific">Siccirubricoccus soli</name>
    <dbReference type="NCBI Taxonomy" id="2899147"/>
    <lineage>
        <taxon>Bacteria</taxon>
        <taxon>Pseudomonadati</taxon>
        <taxon>Pseudomonadota</taxon>
        <taxon>Alphaproteobacteria</taxon>
        <taxon>Acetobacterales</taxon>
        <taxon>Roseomonadaceae</taxon>
        <taxon>Siccirubricoccus</taxon>
    </lineage>
</organism>
<evidence type="ECO:0000256" key="5">
    <source>
        <dbReference type="ARBA" id="ARBA00037900"/>
    </source>
</evidence>
<dbReference type="PROSITE" id="PS51318">
    <property type="entry name" value="TAT"/>
    <property type="match status" value="1"/>
</dbReference>
<dbReference type="NCBIfam" id="NF008623">
    <property type="entry name" value="PRK11609.1"/>
    <property type="match status" value="1"/>
</dbReference>
<reference evidence="10 11" key="1">
    <citation type="submission" date="2021-12" db="EMBL/GenBank/DDBJ databases">
        <title>Siccirubricoccus leaddurans sp. nov., a high concentration Zn2+ tolerance bacterium.</title>
        <authorList>
            <person name="Cao Y."/>
        </authorList>
    </citation>
    <scope>NUCLEOTIDE SEQUENCE [LARGE SCALE GENOMIC DNA]</scope>
    <source>
        <strain evidence="10 11">KC 17139</strain>
    </source>
</reference>
<dbReference type="EMBL" id="JAFIRR010000200">
    <property type="protein sequence ID" value="MCO6419518.1"/>
    <property type="molecule type" value="Genomic_DNA"/>
</dbReference>
<keyword evidence="8" id="KW-0732">Signal</keyword>
<feature type="signal peptide" evidence="8">
    <location>
        <begin position="1"/>
        <end position="22"/>
    </location>
</feature>
<dbReference type="PANTHER" id="PTHR11080:SF2">
    <property type="entry name" value="LD05707P"/>
    <property type="match status" value="1"/>
</dbReference>
<keyword evidence="4 10" id="KW-0378">Hydrolase</keyword>
<dbReference type="GO" id="GO:0008936">
    <property type="term" value="F:nicotinamidase activity"/>
    <property type="evidence" value="ECO:0007669"/>
    <property type="project" value="UniProtKB-EC"/>
</dbReference>
<evidence type="ECO:0000256" key="3">
    <source>
        <dbReference type="ARBA" id="ARBA00022723"/>
    </source>
</evidence>
<evidence type="ECO:0000256" key="4">
    <source>
        <dbReference type="ARBA" id="ARBA00022801"/>
    </source>
</evidence>
<evidence type="ECO:0000256" key="7">
    <source>
        <dbReference type="ARBA" id="ARBA00043224"/>
    </source>
</evidence>
<dbReference type="SUPFAM" id="SSF52499">
    <property type="entry name" value="Isochorismatase-like hydrolases"/>
    <property type="match status" value="1"/>
</dbReference>
<keyword evidence="3" id="KW-0479">Metal-binding</keyword>
<protein>
    <recommendedName>
        <fullName evidence="6">nicotinamidase</fullName>
        <ecNumber evidence="6">3.5.1.19</ecNumber>
    </recommendedName>
    <alternativeName>
        <fullName evidence="7">Nicotinamide deamidase</fullName>
    </alternativeName>
</protein>
<comment type="caution">
    <text evidence="10">The sequence shown here is derived from an EMBL/GenBank/DDBJ whole genome shotgun (WGS) entry which is preliminary data.</text>
</comment>
<evidence type="ECO:0000256" key="2">
    <source>
        <dbReference type="ARBA" id="ARBA00022642"/>
    </source>
</evidence>
<comment type="pathway">
    <text evidence="5">Cofactor biosynthesis; nicotinate biosynthesis; nicotinate from nicotinamide: step 1/1.</text>
</comment>
<dbReference type="PANTHER" id="PTHR11080">
    <property type="entry name" value="PYRAZINAMIDASE/NICOTINAMIDASE"/>
    <property type="match status" value="1"/>
</dbReference>
<dbReference type="CDD" id="cd01011">
    <property type="entry name" value="nicotinamidase"/>
    <property type="match status" value="1"/>
</dbReference>
<feature type="chain" id="PRO_5047214756" description="nicotinamidase" evidence="8">
    <location>
        <begin position="23"/>
        <end position="229"/>
    </location>
</feature>
<dbReference type="Proteomes" id="UP001523392">
    <property type="component" value="Unassembled WGS sequence"/>
</dbReference>
<proteinExistence type="inferred from homology"/>
<dbReference type="InterPro" id="IPR000868">
    <property type="entry name" value="Isochorismatase-like_dom"/>
</dbReference>
<gene>
    <name evidence="10" type="primary">pncA</name>
    <name evidence="10" type="ORF">JYK14_25620</name>
</gene>